<reference evidence="3 4" key="1">
    <citation type="submission" date="2019-06" db="EMBL/GenBank/DDBJ databases">
        <authorList>
            <person name="Palmer J.M."/>
        </authorList>
    </citation>
    <scope>NUCLEOTIDE SEQUENCE [LARGE SCALE GENOMIC DNA]</scope>
    <source>
        <strain evidence="3 4">TWF788</strain>
    </source>
</reference>
<accession>A0A7C8PTR7</accession>
<proteinExistence type="predicted"/>
<feature type="region of interest" description="Disordered" evidence="1">
    <location>
        <begin position="356"/>
        <end position="377"/>
    </location>
</feature>
<evidence type="ECO:0000256" key="2">
    <source>
        <dbReference type="SAM" id="SignalP"/>
    </source>
</evidence>
<feature type="compositionally biased region" description="Basic and acidic residues" evidence="1">
    <location>
        <begin position="444"/>
        <end position="454"/>
    </location>
</feature>
<organism evidence="3 4">
    <name type="scientific">Orbilia oligospora</name>
    <name type="common">Nematode-trapping fungus</name>
    <name type="synonym">Arthrobotrys oligospora</name>
    <dbReference type="NCBI Taxonomy" id="2813651"/>
    <lineage>
        <taxon>Eukaryota</taxon>
        <taxon>Fungi</taxon>
        <taxon>Dikarya</taxon>
        <taxon>Ascomycota</taxon>
        <taxon>Pezizomycotina</taxon>
        <taxon>Orbiliomycetes</taxon>
        <taxon>Orbiliales</taxon>
        <taxon>Orbiliaceae</taxon>
        <taxon>Orbilia</taxon>
    </lineage>
</organism>
<dbReference type="AlphaFoldDB" id="A0A7C8PTR7"/>
<comment type="caution">
    <text evidence="3">The sequence shown here is derived from an EMBL/GenBank/DDBJ whole genome shotgun (WGS) entry which is preliminary data.</text>
</comment>
<sequence length="589" mass="66278">MRIPIALLLQTYLIISFGRLSSQQNDEESSAPKVSAYTWIGEIKAPRRPGSPEEDICLSIDPSLTEVTLRDKKLVPRICNNVGPKWTTWRATGLLTENGKGSSKTFKGYIEHVSLGYCITYNLYNIWNMDQSRRGWLMLKNCDDLKDLTKDLDVDTMDAMQDEEYDEFINVIRLSHIYEYQGRSMREGDPDDSRLARRIFPKGRQPTVRMGENTDLVTMNINDICGQYGTYAKALEVAKRRGDDDFGLPNWSILAAYQPKDTCKSKMDPYTEEEFTICPDEWTFGCGFGTVNMDPVFGGTSKNRVSSGGSITSRSNNSPDPILSPWPTLQIQMCQFCYTVKEDITAPAQYYPYSIPRSKKPESESTNDATNLNDTATSHIEENDRSIIIYGTKKGLTILYPRRCRLSEGACSPRSTNEESFGTDGDGDIDMDVDEGGSAIPSDPEGKLPEEPPRKKSHIKAPKYESDSEPEDYSIQKNARFPWKFLVELGSPVIEFAVPGPSHSAPEYNYLEFLPWLEKMYLTAITADGKVHLIILPLRLPPPGVSSNQLGSNDFPVHTMLLSPRKPGQIRPKGICVDFMRRLQTPNSP</sequence>
<feature type="compositionally biased region" description="Acidic residues" evidence="1">
    <location>
        <begin position="425"/>
        <end position="435"/>
    </location>
</feature>
<dbReference type="EMBL" id="JAABOE010000039">
    <property type="protein sequence ID" value="KAF3179062.1"/>
    <property type="molecule type" value="Genomic_DNA"/>
</dbReference>
<gene>
    <name evidence="3" type="ORF">TWF788_007146</name>
</gene>
<keyword evidence="2" id="KW-0732">Signal</keyword>
<name>A0A7C8PTR7_ORBOL</name>
<dbReference type="Proteomes" id="UP000479691">
    <property type="component" value="Unassembled WGS sequence"/>
</dbReference>
<evidence type="ECO:0000313" key="4">
    <source>
        <dbReference type="Proteomes" id="UP000479691"/>
    </source>
</evidence>
<feature type="chain" id="PRO_5028956161" evidence="2">
    <location>
        <begin position="23"/>
        <end position="589"/>
    </location>
</feature>
<feature type="compositionally biased region" description="Low complexity" evidence="1">
    <location>
        <begin position="366"/>
        <end position="377"/>
    </location>
</feature>
<feature type="signal peptide" evidence="2">
    <location>
        <begin position="1"/>
        <end position="22"/>
    </location>
</feature>
<feature type="region of interest" description="Disordered" evidence="1">
    <location>
        <begin position="409"/>
        <end position="473"/>
    </location>
</feature>
<evidence type="ECO:0000256" key="1">
    <source>
        <dbReference type="SAM" id="MobiDB-lite"/>
    </source>
</evidence>
<protein>
    <submittedName>
        <fullName evidence="3">Uncharacterized protein</fullName>
    </submittedName>
</protein>
<evidence type="ECO:0000313" key="3">
    <source>
        <dbReference type="EMBL" id="KAF3179062.1"/>
    </source>
</evidence>